<evidence type="ECO:0000256" key="3">
    <source>
        <dbReference type="ARBA" id="ARBA00022475"/>
    </source>
</evidence>
<evidence type="ECO:0000256" key="4">
    <source>
        <dbReference type="ARBA" id="ARBA00022692"/>
    </source>
</evidence>
<dbReference type="RefSeq" id="WP_105530329.1">
    <property type="nucleotide sequence ID" value="NZ_PUGF01000002.1"/>
</dbReference>
<gene>
    <name evidence="9" type="ORF">S2091_0616</name>
</gene>
<feature type="domain" description="Type II secretion system protein GspF" evidence="8">
    <location>
        <begin position="16"/>
        <end position="123"/>
    </location>
</feature>
<evidence type="ECO:0000259" key="8">
    <source>
        <dbReference type="Pfam" id="PF00482"/>
    </source>
</evidence>
<organism evidence="9 10">
    <name type="scientific">Solimicrobium silvestre</name>
    <dbReference type="NCBI Taxonomy" id="2099400"/>
    <lineage>
        <taxon>Bacteria</taxon>
        <taxon>Pseudomonadati</taxon>
        <taxon>Pseudomonadota</taxon>
        <taxon>Betaproteobacteria</taxon>
        <taxon>Burkholderiales</taxon>
        <taxon>Oxalobacteraceae</taxon>
        <taxon>Solimicrobium</taxon>
    </lineage>
</organism>
<evidence type="ECO:0000313" key="9">
    <source>
        <dbReference type="EMBL" id="PRC94613.1"/>
    </source>
</evidence>
<feature type="transmembrane region" description="Helical" evidence="7">
    <location>
        <begin position="111"/>
        <end position="130"/>
    </location>
</feature>
<name>A0A2S9H3V7_9BURK</name>
<evidence type="ECO:0000256" key="2">
    <source>
        <dbReference type="ARBA" id="ARBA00005745"/>
    </source>
</evidence>
<dbReference type="AlphaFoldDB" id="A0A2S9H3V7"/>
<reference evidence="9 10" key="1">
    <citation type="submission" date="2018-02" db="EMBL/GenBank/DDBJ databases">
        <title>Solimicrobium silvestre gen. nov., sp. nov., isolated from alpine forest soil.</title>
        <authorList>
            <person name="Margesin R."/>
            <person name="Albuquerque L."/>
            <person name="Zhang D.-C."/>
            <person name="Froufe H.J.C."/>
            <person name="Severino R."/>
            <person name="Roxo I."/>
            <person name="Egas C."/>
            <person name="Da Costa M.S."/>
        </authorList>
    </citation>
    <scope>NUCLEOTIDE SEQUENCE [LARGE SCALE GENOMIC DNA]</scope>
    <source>
        <strain evidence="9 10">S20-91</strain>
    </source>
</reference>
<dbReference type="InterPro" id="IPR042094">
    <property type="entry name" value="T2SS_GspF_sf"/>
</dbReference>
<evidence type="ECO:0000256" key="1">
    <source>
        <dbReference type="ARBA" id="ARBA00004651"/>
    </source>
</evidence>
<dbReference type="OrthoDB" id="8750382at2"/>
<feature type="domain" description="Type II secretion system protein GspF" evidence="8">
    <location>
        <begin position="200"/>
        <end position="293"/>
    </location>
</feature>
<feature type="transmembrane region" description="Helical" evidence="7">
    <location>
        <begin position="136"/>
        <end position="160"/>
    </location>
</feature>
<dbReference type="PANTHER" id="PTHR30012">
    <property type="entry name" value="GENERAL SECRETION PATHWAY PROTEIN"/>
    <property type="match status" value="1"/>
</dbReference>
<evidence type="ECO:0000256" key="5">
    <source>
        <dbReference type="ARBA" id="ARBA00022989"/>
    </source>
</evidence>
<keyword evidence="6 7" id="KW-0472">Membrane</keyword>
<dbReference type="InterPro" id="IPR018076">
    <property type="entry name" value="T2SS_GspF_dom"/>
</dbReference>
<evidence type="ECO:0000256" key="6">
    <source>
        <dbReference type="ARBA" id="ARBA00023136"/>
    </source>
</evidence>
<keyword evidence="3" id="KW-1003">Cell membrane</keyword>
<comment type="caution">
    <text evidence="9">The sequence shown here is derived from an EMBL/GenBank/DDBJ whole genome shotgun (WGS) entry which is preliminary data.</text>
</comment>
<keyword evidence="10" id="KW-1185">Reference proteome</keyword>
<accession>A0A2S9H3V7</accession>
<comment type="subcellular location">
    <subcellularLocation>
        <location evidence="1">Cell membrane</location>
        <topology evidence="1">Multi-pass membrane protein</topology>
    </subcellularLocation>
</comment>
<dbReference type="Pfam" id="PF00482">
    <property type="entry name" value="T2SSF"/>
    <property type="match status" value="2"/>
</dbReference>
<dbReference type="InterPro" id="IPR003004">
    <property type="entry name" value="GspF/PilC"/>
</dbReference>
<evidence type="ECO:0000256" key="7">
    <source>
        <dbReference type="SAM" id="Phobius"/>
    </source>
</evidence>
<dbReference type="EMBL" id="PUGF01000002">
    <property type="protein sequence ID" value="PRC94613.1"/>
    <property type="molecule type" value="Genomic_DNA"/>
</dbReference>
<keyword evidence="4 7" id="KW-0812">Transmembrane</keyword>
<evidence type="ECO:0000313" key="10">
    <source>
        <dbReference type="Proteomes" id="UP000237839"/>
    </source>
</evidence>
<dbReference type="Gene3D" id="1.20.81.30">
    <property type="entry name" value="Type II secretion system (T2SS), domain F"/>
    <property type="match status" value="2"/>
</dbReference>
<comment type="similarity">
    <text evidence="2">Belongs to the GSP F family.</text>
</comment>
<dbReference type="Proteomes" id="UP000237839">
    <property type="component" value="Unassembled WGS sequence"/>
</dbReference>
<keyword evidence="5 7" id="KW-1133">Transmembrane helix</keyword>
<dbReference type="GO" id="GO:0005886">
    <property type="term" value="C:plasma membrane"/>
    <property type="evidence" value="ECO:0007669"/>
    <property type="project" value="UniProtKB-SubCell"/>
</dbReference>
<proteinExistence type="inferred from homology"/>
<dbReference type="PANTHER" id="PTHR30012:SF0">
    <property type="entry name" value="TYPE II SECRETION SYSTEM PROTEIN F-RELATED"/>
    <property type="match status" value="1"/>
</dbReference>
<protein>
    <submittedName>
        <fullName evidence="9">Type II secretion system (T2SS), protein F</fullName>
    </submittedName>
</protein>
<sequence length="323" mass="35383">MSLPPLADQVRADLFTHLAAMEKAGLPPDKSFSLLRLPGNLQARVVALRKLLGRGVDIPTAGSQSGLFSELETNLLHAAFNAGSPELTYKRMATRYAHKARQASLIKSRMAMPLVVLFIALAVQPLPALVAGTLTASGYLLSIMRPFVLLAGGVFVYKFIATRLFNMTAKPTPIQVGLSTLLTRIPLFGPMLVRRNVRDFYENLALMLEAGLPMLDALPKAVNTVSLCVIRADFSRLQSMMAQGMTLAQAVGNLHYQGKYPVQSFAQTGEGSGSLPEMLLRFADGESEAVAQFQVQVAEWLPRLLYGMVMLWMAYQLLHQHII</sequence>